<feature type="chain" id="PRO_5042018013" evidence="1">
    <location>
        <begin position="26"/>
        <end position="77"/>
    </location>
</feature>
<dbReference type="AlphaFoldDB" id="A0AAE0AG45"/>
<evidence type="ECO:0000256" key="1">
    <source>
        <dbReference type="SAM" id="SignalP"/>
    </source>
</evidence>
<gene>
    <name evidence="2" type="ORF">Dsin_017266</name>
</gene>
<evidence type="ECO:0000313" key="2">
    <source>
        <dbReference type="EMBL" id="KAK3212560.1"/>
    </source>
</evidence>
<proteinExistence type="predicted"/>
<keyword evidence="3" id="KW-1185">Reference proteome</keyword>
<protein>
    <submittedName>
        <fullName evidence="2">Uncharacterized protein</fullName>
    </submittedName>
</protein>
<dbReference type="Proteomes" id="UP001281410">
    <property type="component" value="Unassembled WGS sequence"/>
</dbReference>
<sequence length="77" mass="8300">MAKFSMTKYLTAVTLFIINLKVLYAEPSCPVVLKNIDEVPRCQSNFYLYGAAKAVNGGSSIQLTNSGGSSAGQVMYK</sequence>
<keyword evidence="1" id="KW-0732">Signal</keyword>
<name>A0AAE0AG45_9ROSI</name>
<organism evidence="2 3">
    <name type="scientific">Dipteronia sinensis</name>
    <dbReference type="NCBI Taxonomy" id="43782"/>
    <lineage>
        <taxon>Eukaryota</taxon>
        <taxon>Viridiplantae</taxon>
        <taxon>Streptophyta</taxon>
        <taxon>Embryophyta</taxon>
        <taxon>Tracheophyta</taxon>
        <taxon>Spermatophyta</taxon>
        <taxon>Magnoliopsida</taxon>
        <taxon>eudicotyledons</taxon>
        <taxon>Gunneridae</taxon>
        <taxon>Pentapetalae</taxon>
        <taxon>rosids</taxon>
        <taxon>malvids</taxon>
        <taxon>Sapindales</taxon>
        <taxon>Sapindaceae</taxon>
        <taxon>Hippocastanoideae</taxon>
        <taxon>Acereae</taxon>
        <taxon>Dipteronia</taxon>
    </lineage>
</organism>
<comment type="caution">
    <text evidence="2">The sequence shown here is derived from an EMBL/GenBank/DDBJ whole genome shotgun (WGS) entry which is preliminary data.</text>
</comment>
<reference evidence="2" key="1">
    <citation type="journal article" date="2023" name="Plant J.">
        <title>Genome sequences and population genomics provide insights into the demographic history, inbreeding, and mutation load of two 'living fossil' tree species of Dipteronia.</title>
        <authorList>
            <person name="Feng Y."/>
            <person name="Comes H.P."/>
            <person name="Chen J."/>
            <person name="Zhu S."/>
            <person name="Lu R."/>
            <person name="Zhang X."/>
            <person name="Li P."/>
            <person name="Qiu J."/>
            <person name="Olsen K.M."/>
            <person name="Qiu Y."/>
        </authorList>
    </citation>
    <scope>NUCLEOTIDE SEQUENCE</scope>
    <source>
        <strain evidence="2">NBL</strain>
    </source>
</reference>
<feature type="signal peptide" evidence="1">
    <location>
        <begin position="1"/>
        <end position="25"/>
    </location>
</feature>
<evidence type="ECO:0000313" key="3">
    <source>
        <dbReference type="Proteomes" id="UP001281410"/>
    </source>
</evidence>
<accession>A0AAE0AG45</accession>
<dbReference type="EMBL" id="JANJYJ010000005">
    <property type="protein sequence ID" value="KAK3212560.1"/>
    <property type="molecule type" value="Genomic_DNA"/>
</dbReference>